<accession>A0A0C9XC48</accession>
<name>A0A0C9XC48_9AGAR</name>
<dbReference type="Proteomes" id="UP000054477">
    <property type="component" value="Unassembled WGS sequence"/>
</dbReference>
<evidence type="ECO:0000313" key="1">
    <source>
        <dbReference type="EMBL" id="KIK02436.1"/>
    </source>
</evidence>
<proteinExistence type="predicted"/>
<protein>
    <submittedName>
        <fullName evidence="1">Uncharacterized protein</fullName>
    </submittedName>
</protein>
<keyword evidence="2" id="KW-1185">Reference proteome</keyword>
<evidence type="ECO:0000313" key="2">
    <source>
        <dbReference type="Proteomes" id="UP000054477"/>
    </source>
</evidence>
<reference evidence="2" key="2">
    <citation type="submission" date="2015-01" db="EMBL/GenBank/DDBJ databases">
        <title>Evolutionary Origins and Diversification of the Mycorrhizal Mutualists.</title>
        <authorList>
            <consortium name="DOE Joint Genome Institute"/>
            <consortium name="Mycorrhizal Genomics Consortium"/>
            <person name="Kohler A."/>
            <person name="Kuo A."/>
            <person name="Nagy L.G."/>
            <person name="Floudas D."/>
            <person name="Copeland A."/>
            <person name="Barry K.W."/>
            <person name="Cichocki N."/>
            <person name="Veneault-Fourrey C."/>
            <person name="LaButti K."/>
            <person name="Lindquist E.A."/>
            <person name="Lipzen A."/>
            <person name="Lundell T."/>
            <person name="Morin E."/>
            <person name="Murat C."/>
            <person name="Riley R."/>
            <person name="Ohm R."/>
            <person name="Sun H."/>
            <person name="Tunlid A."/>
            <person name="Henrissat B."/>
            <person name="Grigoriev I.V."/>
            <person name="Hibbett D.S."/>
            <person name="Martin F."/>
        </authorList>
    </citation>
    <scope>NUCLEOTIDE SEQUENCE [LARGE SCALE GENOMIC DNA]</scope>
    <source>
        <strain evidence="2">LaAM-08-1</strain>
    </source>
</reference>
<gene>
    <name evidence="1" type="ORF">K443DRAFT_6200</name>
</gene>
<dbReference type="HOGENOM" id="CLU_1635676_0_0_1"/>
<reference evidence="1 2" key="1">
    <citation type="submission" date="2014-04" db="EMBL/GenBank/DDBJ databases">
        <authorList>
            <consortium name="DOE Joint Genome Institute"/>
            <person name="Kuo A."/>
            <person name="Kohler A."/>
            <person name="Nagy L.G."/>
            <person name="Floudas D."/>
            <person name="Copeland A."/>
            <person name="Barry K.W."/>
            <person name="Cichocki N."/>
            <person name="Veneault-Fourrey C."/>
            <person name="LaButti K."/>
            <person name="Lindquist E.A."/>
            <person name="Lipzen A."/>
            <person name="Lundell T."/>
            <person name="Morin E."/>
            <person name="Murat C."/>
            <person name="Sun H."/>
            <person name="Tunlid A."/>
            <person name="Henrissat B."/>
            <person name="Grigoriev I.V."/>
            <person name="Hibbett D.S."/>
            <person name="Martin F."/>
            <person name="Nordberg H.P."/>
            <person name="Cantor M.N."/>
            <person name="Hua S.X."/>
        </authorList>
    </citation>
    <scope>NUCLEOTIDE SEQUENCE [LARGE SCALE GENOMIC DNA]</scope>
    <source>
        <strain evidence="1 2">LaAM-08-1</strain>
    </source>
</reference>
<dbReference type="AlphaFoldDB" id="A0A0C9XC48"/>
<sequence length="162" mass="17868">MSSSNTLIYLTIPLRKYRVVGTSEFRSVYSILLEGFKRAAQHSFPSGNVAFSGLIMRHVKTGMSFPLRDSIVLANTAPTFSGEEASHPSTQGTLLQLLLSAPSLTPHPTHAQNSPQPLFYVPPQFPWPRRSCDRRTFGPRTRANGVLLDSRDVRVAGSAERS</sequence>
<organism evidence="1 2">
    <name type="scientific">Laccaria amethystina LaAM-08-1</name>
    <dbReference type="NCBI Taxonomy" id="1095629"/>
    <lineage>
        <taxon>Eukaryota</taxon>
        <taxon>Fungi</taxon>
        <taxon>Dikarya</taxon>
        <taxon>Basidiomycota</taxon>
        <taxon>Agaricomycotina</taxon>
        <taxon>Agaricomycetes</taxon>
        <taxon>Agaricomycetidae</taxon>
        <taxon>Agaricales</taxon>
        <taxon>Agaricineae</taxon>
        <taxon>Hydnangiaceae</taxon>
        <taxon>Laccaria</taxon>
    </lineage>
</organism>
<dbReference type="EMBL" id="KN838593">
    <property type="protein sequence ID" value="KIK02436.1"/>
    <property type="molecule type" value="Genomic_DNA"/>
</dbReference>